<sequence length="402" mass="46058">MVTKRGKAAEQSKPFKQIIEEANILQEIKDSLNLSVAARAKQSPDWASEETRKKILPDWNSIKEDEDDFGEPLVDTSIANLIINKEYLVPESAGGIKLHESTRKSLTKVQDFHPDGIYSFELLRRHLQSITTLQEQYRWMLKEHGELRRNTATLDDAGGESSESHQSSDSLTASLKQLLERILIACHTMEVWSPENAKGQYEFAQDEATQDVVKNSKYKSVEDAIFQAWATLEESFENNVETAFAGYANVQLVYSPSPAVKADGVLDLGSLVQIMWKHPVRTLDGKELKDVPDLLLTDVQIAKDWSGKAERIARYAPHKLRDDNPTFLFVRLFFTTVEIEQICSAQGVQLENKWLDHCERMLLASLPYGDEDRRLRALRVPLTNCMSTWRSFWYPRRTERPW</sequence>
<name>A0A6A6QAT1_9PEZI</name>
<accession>A0A6A6QAT1</accession>
<keyword evidence="2" id="KW-1185">Reference proteome</keyword>
<dbReference type="AlphaFoldDB" id="A0A6A6QAT1"/>
<dbReference type="Proteomes" id="UP000799750">
    <property type="component" value="Unassembled WGS sequence"/>
</dbReference>
<gene>
    <name evidence="1" type="ORF">BU16DRAFT_567337</name>
</gene>
<dbReference type="EMBL" id="MU004199">
    <property type="protein sequence ID" value="KAF2489154.1"/>
    <property type="molecule type" value="Genomic_DNA"/>
</dbReference>
<evidence type="ECO:0000313" key="1">
    <source>
        <dbReference type="EMBL" id="KAF2489154.1"/>
    </source>
</evidence>
<evidence type="ECO:0000313" key="2">
    <source>
        <dbReference type="Proteomes" id="UP000799750"/>
    </source>
</evidence>
<organism evidence="1 2">
    <name type="scientific">Lophium mytilinum</name>
    <dbReference type="NCBI Taxonomy" id="390894"/>
    <lineage>
        <taxon>Eukaryota</taxon>
        <taxon>Fungi</taxon>
        <taxon>Dikarya</taxon>
        <taxon>Ascomycota</taxon>
        <taxon>Pezizomycotina</taxon>
        <taxon>Dothideomycetes</taxon>
        <taxon>Pleosporomycetidae</taxon>
        <taxon>Mytilinidiales</taxon>
        <taxon>Mytilinidiaceae</taxon>
        <taxon>Lophium</taxon>
    </lineage>
</organism>
<protein>
    <submittedName>
        <fullName evidence="1">Uncharacterized protein</fullName>
    </submittedName>
</protein>
<reference evidence="1" key="1">
    <citation type="journal article" date="2020" name="Stud. Mycol.">
        <title>101 Dothideomycetes genomes: a test case for predicting lifestyles and emergence of pathogens.</title>
        <authorList>
            <person name="Haridas S."/>
            <person name="Albert R."/>
            <person name="Binder M."/>
            <person name="Bloem J."/>
            <person name="Labutti K."/>
            <person name="Salamov A."/>
            <person name="Andreopoulos B."/>
            <person name="Baker S."/>
            <person name="Barry K."/>
            <person name="Bills G."/>
            <person name="Bluhm B."/>
            <person name="Cannon C."/>
            <person name="Castanera R."/>
            <person name="Culley D."/>
            <person name="Daum C."/>
            <person name="Ezra D."/>
            <person name="Gonzalez J."/>
            <person name="Henrissat B."/>
            <person name="Kuo A."/>
            <person name="Liang C."/>
            <person name="Lipzen A."/>
            <person name="Lutzoni F."/>
            <person name="Magnuson J."/>
            <person name="Mondo S."/>
            <person name="Nolan M."/>
            <person name="Ohm R."/>
            <person name="Pangilinan J."/>
            <person name="Park H.-J."/>
            <person name="Ramirez L."/>
            <person name="Alfaro M."/>
            <person name="Sun H."/>
            <person name="Tritt A."/>
            <person name="Yoshinaga Y."/>
            <person name="Zwiers L.-H."/>
            <person name="Turgeon B."/>
            <person name="Goodwin S."/>
            <person name="Spatafora J."/>
            <person name="Crous P."/>
            <person name="Grigoriev I."/>
        </authorList>
    </citation>
    <scope>NUCLEOTIDE SEQUENCE</scope>
    <source>
        <strain evidence="1">CBS 269.34</strain>
    </source>
</reference>
<dbReference type="OrthoDB" id="10557557at2759"/>
<proteinExistence type="predicted"/>